<dbReference type="InterPro" id="IPR002711">
    <property type="entry name" value="HNH"/>
</dbReference>
<evidence type="ECO:0000313" key="3">
    <source>
        <dbReference type="EMBL" id="AIM50429.1"/>
    </source>
</evidence>
<name>A0A088FUX3_9CAUD</name>
<keyword evidence="3" id="KW-0540">Nuclease</keyword>
<evidence type="ECO:0000256" key="1">
    <source>
        <dbReference type="SAM" id="MobiDB-lite"/>
    </source>
</evidence>
<dbReference type="GO" id="GO:0004519">
    <property type="term" value="F:endonuclease activity"/>
    <property type="evidence" value="ECO:0007669"/>
    <property type="project" value="UniProtKB-KW"/>
</dbReference>
<accession>A0A088FUX3</accession>
<dbReference type="RefSeq" id="YP_009201728.1">
    <property type="nucleotide sequence ID" value="NC_028832.1"/>
</dbReference>
<dbReference type="SMART" id="SM00507">
    <property type="entry name" value="HNHc"/>
    <property type="match status" value="1"/>
</dbReference>
<gene>
    <name evidence="3" type="ORF">PBI_OMNICRON_96</name>
</gene>
<organism evidence="3 4">
    <name type="scientific">Mycobacterium phage Omnicron</name>
    <dbReference type="NCBI Taxonomy" id="1541819"/>
    <lineage>
        <taxon>Viruses</taxon>
        <taxon>Duplodnaviria</taxon>
        <taxon>Heunggongvirae</taxon>
        <taxon>Uroviricota</taxon>
        <taxon>Caudoviricetes</taxon>
        <taxon>Weiservirinae</taxon>
        <taxon>Kratiovirus</taxon>
        <taxon>Kratiovirus omnicron</taxon>
    </lineage>
</organism>
<dbReference type="EMBL" id="KM363596">
    <property type="protein sequence ID" value="AIM50429.1"/>
    <property type="molecule type" value="Genomic_DNA"/>
</dbReference>
<dbReference type="Proteomes" id="UP000029352">
    <property type="component" value="Segment"/>
</dbReference>
<dbReference type="InterPro" id="IPR003615">
    <property type="entry name" value="HNH_nuc"/>
</dbReference>
<dbReference type="CDD" id="cd00085">
    <property type="entry name" value="HNHc"/>
    <property type="match status" value="1"/>
</dbReference>
<dbReference type="GO" id="GO:0003676">
    <property type="term" value="F:nucleic acid binding"/>
    <property type="evidence" value="ECO:0007669"/>
    <property type="project" value="InterPro"/>
</dbReference>
<dbReference type="SMR" id="A0A088FUX3"/>
<evidence type="ECO:0000259" key="2">
    <source>
        <dbReference type="SMART" id="SM00507"/>
    </source>
</evidence>
<protein>
    <submittedName>
        <fullName evidence="3">HNH endonuclease</fullName>
    </submittedName>
</protein>
<keyword evidence="4" id="KW-1185">Reference proteome</keyword>
<evidence type="ECO:0000313" key="4">
    <source>
        <dbReference type="Proteomes" id="UP000029352"/>
    </source>
</evidence>
<proteinExistence type="predicted"/>
<reference evidence="3 4" key="1">
    <citation type="submission" date="2014-08" db="EMBL/GenBank/DDBJ databases">
        <authorList>
            <person name="Isern S."/>
            <person name="Ashley B.D."/>
            <person name="Baer T.D."/>
            <person name="Czarnecki K.W."/>
            <person name="Deneweth R.M."/>
            <person name="Gatt S.M."/>
            <person name="Jenkins M."/>
            <person name="Lang J.F."/>
            <person name="Marfizo C.J."/>
            <person name="McMahon C.W."/>
            <person name="Power T.R."/>
            <person name="Rosales K.A."/>
            <person name="Walter R.S."/>
            <person name="Wozny M.J."/>
            <person name="Yori S."/>
            <person name="Michael S.F."/>
            <person name="Anders K.R."/>
            <person name="Braun M.A."/>
            <person name="Delesalle V.A."/>
            <person name="Hughes L.E."/>
            <person name="Ware V.C."/>
            <person name="Bradley K.W."/>
            <person name="Barker L.P."/>
            <person name="Asai D.J."/>
            <person name="Bowman C.A."/>
            <person name="Russell D.A."/>
            <person name="Pope W.H."/>
            <person name="Jacobs-Sera D."/>
            <person name="Hendrix R.W."/>
            <person name="Hatfull G.F."/>
        </authorList>
    </citation>
    <scope>NUCLEOTIDE SEQUENCE [LARGE SCALE GENOMIC DNA]</scope>
</reference>
<dbReference type="GeneID" id="26628813"/>
<dbReference type="OrthoDB" id="24202at10239"/>
<feature type="region of interest" description="Disordered" evidence="1">
    <location>
        <begin position="1"/>
        <end position="33"/>
    </location>
</feature>
<dbReference type="Pfam" id="PF01844">
    <property type="entry name" value="HNH"/>
    <property type="match status" value="1"/>
</dbReference>
<dbReference type="GO" id="GO:0008270">
    <property type="term" value="F:zinc ion binding"/>
    <property type="evidence" value="ECO:0007669"/>
    <property type="project" value="InterPro"/>
</dbReference>
<dbReference type="Gene3D" id="1.10.30.50">
    <property type="match status" value="1"/>
</dbReference>
<feature type="domain" description="HNH nuclease" evidence="2">
    <location>
        <begin position="12"/>
        <end position="77"/>
    </location>
</feature>
<keyword evidence="3" id="KW-0378">Hydrolase</keyword>
<dbReference type="KEGG" id="vg:26628813"/>
<sequence length="101" mass="11459">MTVTRNTARRERFRRQIKRGANGNPPHPDCHRCGDPIDYEAHHLDPLSFQIDHITPLSRGGTDTLDNVAACHRKCNRDKGDKLEAELSGAVTFITAREWKP</sequence>
<keyword evidence="3" id="KW-0255">Endonuclease</keyword>